<evidence type="ECO:0000313" key="3">
    <source>
        <dbReference type="EMBL" id="KAJ8943401.1"/>
    </source>
</evidence>
<dbReference type="InterPro" id="IPR015943">
    <property type="entry name" value="WD40/YVTN_repeat-like_dom_sf"/>
</dbReference>
<accession>A0AAV8XX07</accession>
<evidence type="ECO:0000256" key="1">
    <source>
        <dbReference type="ARBA" id="ARBA00022574"/>
    </source>
</evidence>
<dbReference type="GO" id="GO:0036064">
    <property type="term" value="C:ciliary basal body"/>
    <property type="evidence" value="ECO:0007669"/>
    <property type="project" value="TreeGrafter"/>
</dbReference>
<name>A0AAV8XX07_9CUCU</name>
<comment type="caution">
    <text evidence="3">The sequence shown here is derived from an EMBL/GenBank/DDBJ whole genome shotgun (WGS) entry which is preliminary data.</text>
</comment>
<proteinExistence type="predicted"/>
<dbReference type="SUPFAM" id="SSF50978">
    <property type="entry name" value="WD40 repeat-like"/>
    <property type="match status" value="1"/>
</dbReference>
<evidence type="ECO:0000313" key="4">
    <source>
        <dbReference type="Proteomes" id="UP001162156"/>
    </source>
</evidence>
<dbReference type="Gene3D" id="2.130.10.10">
    <property type="entry name" value="YVTN repeat-like/Quinoprotein amine dehydrogenase"/>
    <property type="match status" value="1"/>
</dbReference>
<sequence>MNLSVPFELNTDVKKNLFKLKPIRRDGLLLSIIHHSKTNKKIRFIHCCFHETGHIIASADNDGHLYMVDFFLFSTFNQNEILVGDSSGDILVIDLDSGYVTGKLQGHKYPVSYVSFSQKMYCLSASRYEAIIWDLQTNTKVQVLSLEKGSILKHVVFMPVSNNVLVCFQDDLIQIWNSNTFESIKQFLPINWNNYSVKSLAFSRNGQIMIVAGYLPTLAIFLLDKWKMSKLITLPEYVHTVKFVEFVSQSFDGGANKILAILAGQGIIYFYDIEQNIIISELTLKCEIIKFECCPNGSYIACILCSGEVELYNLSQYVMPPVDVKVEKVRRTGKLITRKQCPGGIGFVRDQINNVLDIDKLRSILKEYGEYPEAHRTKIWEKLLQLPNNIKQYNSIINHVTIIAFKDLYLKYPLESKLSIQNLKKLLNNIVTWCPFFAHVDYLPVFGFPFVKVFHCKPVRCFEAVCTVI</sequence>
<keyword evidence="2" id="KW-0677">Repeat</keyword>
<protein>
    <submittedName>
        <fullName evidence="3">Uncharacterized protein</fullName>
    </submittedName>
</protein>
<dbReference type="PANTHER" id="PTHR19853">
    <property type="entry name" value="WD REPEAT CONTAINING PROTEIN 3 WDR3"/>
    <property type="match status" value="1"/>
</dbReference>
<dbReference type="SMART" id="SM00320">
    <property type="entry name" value="WD40"/>
    <property type="match status" value="3"/>
</dbReference>
<dbReference type="Proteomes" id="UP001162156">
    <property type="component" value="Unassembled WGS sequence"/>
</dbReference>
<organism evidence="3 4">
    <name type="scientific">Rhamnusium bicolor</name>
    <dbReference type="NCBI Taxonomy" id="1586634"/>
    <lineage>
        <taxon>Eukaryota</taxon>
        <taxon>Metazoa</taxon>
        <taxon>Ecdysozoa</taxon>
        <taxon>Arthropoda</taxon>
        <taxon>Hexapoda</taxon>
        <taxon>Insecta</taxon>
        <taxon>Pterygota</taxon>
        <taxon>Neoptera</taxon>
        <taxon>Endopterygota</taxon>
        <taxon>Coleoptera</taxon>
        <taxon>Polyphaga</taxon>
        <taxon>Cucujiformia</taxon>
        <taxon>Chrysomeloidea</taxon>
        <taxon>Cerambycidae</taxon>
        <taxon>Lepturinae</taxon>
        <taxon>Rhagiini</taxon>
        <taxon>Rhamnusium</taxon>
    </lineage>
</organism>
<dbReference type="EMBL" id="JANEYF010002681">
    <property type="protein sequence ID" value="KAJ8943401.1"/>
    <property type="molecule type" value="Genomic_DNA"/>
</dbReference>
<reference evidence="3" key="1">
    <citation type="journal article" date="2023" name="Insect Mol. Biol.">
        <title>Genome sequencing provides insights into the evolution of gene families encoding plant cell wall-degrading enzymes in longhorned beetles.</title>
        <authorList>
            <person name="Shin N.R."/>
            <person name="Okamura Y."/>
            <person name="Kirsch R."/>
            <person name="Pauchet Y."/>
        </authorList>
    </citation>
    <scope>NUCLEOTIDE SEQUENCE</scope>
    <source>
        <strain evidence="3">RBIC_L_NR</strain>
    </source>
</reference>
<dbReference type="AlphaFoldDB" id="A0AAV8XX07"/>
<dbReference type="PANTHER" id="PTHR19853:SF1">
    <property type="entry name" value="TBC1 DOMAIN FAMILY MEMBER 31"/>
    <property type="match status" value="1"/>
</dbReference>
<gene>
    <name evidence="3" type="ORF">NQ314_009770</name>
</gene>
<dbReference type="InterPro" id="IPR036322">
    <property type="entry name" value="WD40_repeat_dom_sf"/>
</dbReference>
<evidence type="ECO:0000256" key="2">
    <source>
        <dbReference type="ARBA" id="ARBA00022737"/>
    </source>
</evidence>
<dbReference type="InterPro" id="IPR051570">
    <property type="entry name" value="TBC1_cilium_biogenesis"/>
</dbReference>
<keyword evidence="1" id="KW-0853">WD repeat</keyword>
<keyword evidence="4" id="KW-1185">Reference proteome</keyword>
<dbReference type="GO" id="GO:0060271">
    <property type="term" value="P:cilium assembly"/>
    <property type="evidence" value="ECO:0007669"/>
    <property type="project" value="TreeGrafter"/>
</dbReference>
<dbReference type="InterPro" id="IPR001680">
    <property type="entry name" value="WD40_rpt"/>
</dbReference>